<dbReference type="VEuPathDB" id="FungiDB:HZS61_000674"/>
<dbReference type="PANTHER" id="PTHR33840:SF1">
    <property type="entry name" value="TLE1 PHOSPHOLIPASE DOMAIN-CONTAINING PROTEIN"/>
    <property type="match status" value="1"/>
</dbReference>
<protein>
    <recommendedName>
        <fullName evidence="1">T6SS Phospholipase effector Tle1-like catalytic domain-containing protein</fullName>
    </recommendedName>
</protein>
<evidence type="ECO:0000313" key="2">
    <source>
        <dbReference type="EMBL" id="RKK94972.1"/>
    </source>
</evidence>
<dbReference type="VEuPathDB" id="FungiDB:FOC4_g10001302"/>
<dbReference type="PANTHER" id="PTHR33840">
    <property type="match status" value="1"/>
</dbReference>
<dbReference type="AlphaFoldDB" id="A0A420PR79"/>
<proteinExistence type="predicted"/>
<dbReference type="OrthoDB" id="3057168at2759"/>
<dbReference type="VEuPathDB" id="FungiDB:FOXG_18894"/>
<organism evidence="2 3">
    <name type="scientific">Fusarium oxysporum</name>
    <name type="common">Fusarium vascular wilt</name>
    <dbReference type="NCBI Taxonomy" id="5507"/>
    <lineage>
        <taxon>Eukaryota</taxon>
        <taxon>Fungi</taxon>
        <taxon>Dikarya</taxon>
        <taxon>Ascomycota</taxon>
        <taxon>Pezizomycotina</taxon>
        <taxon>Sordariomycetes</taxon>
        <taxon>Hypocreomycetidae</taxon>
        <taxon>Hypocreales</taxon>
        <taxon>Nectriaceae</taxon>
        <taxon>Fusarium</taxon>
        <taxon>Fusarium oxysporum species complex</taxon>
    </lineage>
</organism>
<dbReference type="VEuPathDB" id="FungiDB:FOMG_16335"/>
<sequence length="458" mass="50882">MPEETPKLASYKRIILCSDGTWLASDTGDKSTPSNVAKLARAVSNSGPDAKGNIVKQIVSYHSGLGSGDLPFQKAIYGGFGWGLDIEVSQIYDFISNNYEPGDELFFFGFSRGAFTVRSVAGLVCDVGVLSAVHMSRFTEMWEAYRANTSGEPFRNSAWYLNNKEDLGLTDVRVKVVGVWDTVGALGIPEWPVVSWATKAGLPINMRYAFHNTRVSKNLDYAFQALAIDEKRLTFPPTLWHKTADGPAKDLQQCWFPGVHGNIGGQRDDLHASADFEEVGHNTFAWMVDNLSNMLTFEDAAIKILIKEHHQALNSIDIPSGWGCGPIVDNFSGLQGLFFWFLGKKDRAPGSYPRDPGDGTSGATNEYFHPITRIRKEILGYNPMPLRGYSIERPHGSAGWKWVKSGVQSIPEYVMHPEKKMSVAYEENGRVKYRVESSLSRLLCPENILLDLDRDNGI</sequence>
<gene>
    <name evidence="2" type="ORF">BFJ68_g14954</name>
</gene>
<comment type="caution">
    <text evidence="2">The sequence shown here is derived from an EMBL/GenBank/DDBJ whole genome shotgun (WGS) entry which is preliminary data.</text>
</comment>
<evidence type="ECO:0000313" key="3">
    <source>
        <dbReference type="Proteomes" id="UP000285860"/>
    </source>
</evidence>
<dbReference type="VEuPathDB" id="FungiDB:FOIG_14887"/>
<feature type="domain" description="T6SS Phospholipase effector Tle1-like catalytic" evidence="1">
    <location>
        <begin position="12"/>
        <end position="289"/>
    </location>
</feature>
<dbReference type="EMBL" id="MRCY01000140">
    <property type="protein sequence ID" value="RKK94972.1"/>
    <property type="molecule type" value="Genomic_DNA"/>
</dbReference>
<dbReference type="Proteomes" id="UP000285860">
    <property type="component" value="Unassembled WGS sequence"/>
</dbReference>
<dbReference type="Pfam" id="PF09994">
    <property type="entry name" value="T6SS_Tle1-like_cat"/>
    <property type="match status" value="1"/>
</dbReference>
<accession>A0A420PR79</accession>
<evidence type="ECO:0000259" key="1">
    <source>
        <dbReference type="Pfam" id="PF09994"/>
    </source>
</evidence>
<dbReference type="InterPro" id="IPR018712">
    <property type="entry name" value="Tle1-like_cat"/>
</dbReference>
<reference evidence="2 3" key="1">
    <citation type="journal article" date="2018" name="Sci. Rep.">
        <title>Characterisation of pathogen-specific regions and novel effector candidates in Fusarium oxysporum f. sp. cepae.</title>
        <authorList>
            <person name="Armitage A.D."/>
            <person name="Taylor A."/>
            <person name="Sobczyk M.K."/>
            <person name="Baxter L."/>
            <person name="Greenfield B.P."/>
            <person name="Bates H.J."/>
            <person name="Wilson F."/>
            <person name="Jackson A.C."/>
            <person name="Ott S."/>
            <person name="Harrison R.J."/>
            <person name="Clarkson J.P."/>
        </authorList>
    </citation>
    <scope>NUCLEOTIDE SEQUENCE [LARGE SCALE GENOMIC DNA]</scope>
    <source>
        <strain evidence="2 3">Fo_A28</strain>
    </source>
</reference>
<dbReference type="VEuPathDB" id="FungiDB:FOC1_g10003743"/>
<dbReference type="VEuPathDB" id="FungiDB:FOZG_10416"/>
<name>A0A420PR79_FUSOX</name>